<evidence type="ECO:0000313" key="3">
    <source>
        <dbReference type="Proteomes" id="UP000243797"/>
    </source>
</evidence>
<dbReference type="AlphaFoldDB" id="A0A2K1QSU5"/>
<feature type="compositionally biased region" description="Basic and acidic residues" evidence="1">
    <location>
        <begin position="446"/>
        <end position="456"/>
    </location>
</feature>
<evidence type="ECO:0000313" key="2">
    <source>
        <dbReference type="EMBL" id="PNS18147.1"/>
    </source>
</evidence>
<proteinExistence type="predicted"/>
<gene>
    <name evidence="2" type="ORF">CAC42_3592</name>
</gene>
<comment type="caution">
    <text evidence="2">The sequence shown here is derived from an EMBL/GenBank/DDBJ whole genome shotgun (WGS) entry which is preliminary data.</text>
</comment>
<feature type="compositionally biased region" description="Polar residues" evidence="1">
    <location>
        <begin position="148"/>
        <end position="158"/>
    </location>
</feature>
<evidence type="ECO:0000256" key="1">
    <source>
        <dbReference type="SAM" id="MobiDB-lite"/>
    </source>
</evidence>
<reference evidence="2 3" key="1">
    <citation type="submission" date="2017-06" db="EMBL/GenBank/DDBJ databases">
        <title>Draft genome sequence of a variant of Elsinoe murrayae.</title>
        <authorList>
            <person name="Cheng Q."/>
        </authorList>
    </citation>
    <scope>NUCLEOTIDE SEQUENCE [LARGE SCALE GENOMIC DNA]</scope>
    <source>
        <strain evidence="2 3">CQ-2017a</strain>
    </source>
</reference>
<organism evidence="2 3">
    <name type="scientific">Sphaceloma murrayae</name>
    <dbReference type="NCBI Taxonomy" id="2082308"/>
    <lineage>
        <taxon>Eukaryota</taxon>
        <taxon>Fungi</taxon>
        <taxon>Dikarya</taxon>
        <taxon>Ascomycota</taxon>
        <taxon>Pezizomycotina</taxon>
        <taxon>Dothideomycetes</taxon>
        <taxon>Dothideomycetidae</taxon>
        <taxon>Myriangiales</taxon>
        <taxon>Elsinoaceae</taxon>
        <taxon>Sphaceloma</taxon>
    </lineage>
</organism>
<dbReference type="Proteomes" id="UP000243797">
    <property type="component" value="Unassembled WGS sequence"/>
</dbReference>
<feature type="compositionally biased region" description="Gly residues" evidence="1">
    <location>
        <begin position="378"/>
        <end position="387"/>
    </location>
</feature>
<feature type="region of interest" description="Disordered" evidence="1">
    <location>
        <begin position="1"/>
        <end position="122"/>
    </location>
</feature>
<feature type="region of interest" description="Disordered" evidence="1">
    <location>
        <begin position="360"/>
        <end position="509"/>
    </location>
</feature>
<feature type="compositionally biased region" description="Polar residues" evidence="1">
    <location>
        <begin position="68"/>
        <end position="77"/>
    </location>
</feature>
<dbReference type="InParanoid" id="A0A2K1QSU5"/>
<feature type="compositionally biased region" description="Polar residues" evidence="1">
    <location>
        <begin position="85"/>
        <end position="99"/>
    </location>
</feature>
<dbReference type="OrthoDB" id="6105938at2759"/>
<feature type="compositionally biased region" description="Polar residues" evidence="1">
    <location>
        <begin position="484"/>
        <end position="495"/>
    </location>
</feature>
<dbReference type="EMBL" id="NKHZ01000045">
    <property type="protein sequence ID" value="PNS18147.1"/>
    <property type="molecule type" value="Genomic_DNA"/>
</dbReference>
<feature type="compositionally biased region" description="Polar residues" evidence="1">
    <location>
        <begin position="458"/>
        <end position="472"/>
    </location>
</feature>
<protein>
    <submittedName>
        <fullName evidence="2">Uncharacterized protein</fullName>
    </submittedName>
</protein>
<sequence length="527" mass="59049">MASSPDRVNRPGDITIPPSLPLNDPSQPVDVLASPSTDSDLDLIPEEYRIGPKLRIRLSNSARERPPLTSSRQQADAQSARGDQITRQRAATSSPVHTTKSPDDGTPRPLSQLLAAPDGHINGLPQDFVPGLASSNTPTVLSNASISSVSHGLTSQPGRHNPNAPRLPLAPSTYWEEVEREFPTPGTIKTVPNEIPEHLNTTFKRLMSRKGWIWGTPFVRMQWYRCVSAEYRRTLVENPNLLMPGASGVHHSLEERLYKLQKVCELFDSNKVESLRSIKHLIPLNSVNKCHKFLARIHVNLMDLMEAIAYSTHPRTFLYEGLLRRHTMQTRRYFPLNLLRDYPSGEAIGVLLKLESSKPGAKQRSLTLSRHEGHMEGPIGGLTGGFPAGQPGMDPQTPELPPDINETNFPPLETPNLPQNGPEEYQRLDQGPRPEQQPATSSEQYLDIHTRHREAASADQSQVAHTRQSQTPYVDVHQVRDQADSPTRVQRNHQYTGDGHARRETHASRRAAAFRELMERRRAERPM</sequence>
<name>A0A2K1QSU5_9PEZI</name>
<accession>A0A2K1QSU5</accession>
<keyword evidence="3" id="KW-1185">Reference proteome</keyword>
<feature type="region of interest" description="Disordered" evidence="1">
    <location>
        <begin position="148"/>
        <end position="167"/>
    </location>
</feature>